<dbReference type="RefSeq" id="WP_155473261.1">
    <property type="nucleotide sequence ID" value="NZ_BMKG01000026.1"/>
</dbReference>
<accession>A0A6I3T3B3</accession>
<proteinExistence type="predicted"/>
<dbReference type="AlphaFoldDB" id="A0A6I3T3B3"/>
<organism evidence="1 2">
    <name type="scientific">Pseudoduganella buxea</name>
    <dbReference type="NCBI Taxonomy" id="1949069"/>
    <lineage>
        <taxon>Bacteria</taxon>
        <taxon>Pseudomonadati</taxon>
        <taxon>Pseudomonadota</taxon>
        <taxon>Betaproteobacteria</taxon>
        <taxon>Burkholderiales</taxon>
        <taxon>Oxalobacteraceae</taxon>
        <taxon>Telluria group</taxon>
        <taxon>Pseudoduganella</taxon>
    </lineage>
</organism>
<gene>
    <name evidence="1" type="ORF">GM672_25130</name>
</gene>
<sequence>MIVTQHPRTWRARLDAPVPDRIGAAPPELIDELVAYVAMVNALTGNPAVTVAAAAPRDLLDDVRAAIGGMPDAVTGMLPGVLLGVYFAHALGSSAITDIVTDEQGDTIGTVVALDIDALLTRRANAWATWKESSPFLPSPSTTLEVRIADAPDDTRVGAIQFLLLHEFGHVLTAGTGFLPDWWRMPDGVRAAGDYSFLPLAWDIHADNRILPRHGEDFAGRDRVRYYGEAQLDGDELLPVYASLQQSSFPTLYASTNAYDDFAESFATYVHCVLLRRPWQARVLRDGAVQHVTDDFWSSPRSAPKRAFMERLLAPA</sequence>
<reference evidence="1 2" key="1">
    <citation type="submission" date="2019-11" db="EMBL/GenBank/DDBJ databases">
        <title>Type strains purchased from KCTC, JCM and DSMZ.</title>
        <authorList>
            <person name="Lu H."/>
        </authorList>
    </citation>
    <scope>NUCLEOTIDE SEQUENCE [LARGE SCALE GENOMIC DNA]</scope>
    <source>
        <strain evidence="1 2">KCTC 52429</strain>
    </source>
</reference>
<name>A0A6I3T3B3_9BURK</name>
<dbReference type="EMBL" id="WNKZ01000122">
    <property type="protein sequence ID" value="MTV56013.1"/>
    <property type="molecule type" value="Genomic_DNA"/>
</dbReference>
<dbReference type="Proteomes" id="UP000430634">
    <property type="component" value="Unassembled WGS sequence"/>
</dbReference>
<protein>
    <submittedName>
        <fullName evidence="1">Uncharacterized protein</fullName>
    </submittedName>
</protein>
<evidence type="ECO:0000313" key="1">
    <source>
        <dbReference type="EMBL" id="MTV56013.1"/>
    </source>
</evidence>
<dbReference type="OrthoDB" id="8699919at2"/>
<evidence type="ECO:0000313" key="2">
    <source>
        <dbReference type="Proteomes" id="UP000430634"/>
    </source>
</evidence>
<comment type="caution">
    <text evidence="1">The sequence shown here is derived from an EMBL/GenBank/DDBJ whole genome shotgun (WGS) entry which is preliminary data.</text>
</comment>